<proteinExistence type="predicted"/>
<dbReference type="EMBL" id="UINC01034459">
    <property type="protein sequence ID" value="SVB25323.1"/>
    <property type="molecule type" value="Genomic_DNA"/>
</dbReference>
<gene>
    <name evidence="1" type="ORF">METZ01_LOCUS178177</name>
</gene>
<accession>A0A382CJ17</accession>
<name>A0A382CJ17_9ZZZZ</name>
<dbReference type="AlphaFoldDB" id="A0A382CJ17"/>
<organism evidence="1">
    <name type="scientific">marine metagenome</name>
    <dbReference type="NCBI Taxonomy" id="408172"/>
    <lineage>
        <taxon>unclassified sequences</taxon>
        <taxon>metagenomes</taxon>
        <taxon>ecological metagenomes</taxon>
    </lineage>
</organism>
<protein>
    <submittedName>
        <fullName evidence="1">Uncharacterized protein</fullName>
    </submittedName>
</protein>
<sequence length="58" mass="6308">MRCSISTLSTATIIAAWVTCAPVVAAQERTAAQTLAALNQETRRQLNDSGVADFVWWL</sequence>
<evidence type="ECO:0000313" key="1">
    <source>
        <dbReference type="EMBL" id="SVB25323.1"/>
    </source>
</evidence>
<reference evidence="1" key="1">
    <citation type="submission" date="2018-05" db="EMBL/GenBank/DDBJ databases">
        <authorList>
            <person name="Lanie J.A."/>
            <person name="Ng W.-L."/>
            <person name="Kazmierczak K.M."/>
            <person name="Andrzejewski T.M."/>
            <person name="Davidsen T.M."/>
            <person name="Wayne K.J."/>
            <person name="Tettelin H."/>
            <person name="Glass J.I."/>
            <person name="Rusch D."/>
            <person name="Podicherti R."/>
            <person name="Tsui H.-C.T."/>
            <person name="Winkler M.E."/>
        </authorList>
    </citation>
    <scope>NUCLEOTIDE SEQUENCE</scope>
</reference>
<feature type="non-terminal residue" evidence="1">
    <location>
        <position position="58"/>
    </location>
</feature>